<reference evidence="1 2" key="1">
    <citation type="journal article" date="2019" name="Int. J. Syst. Evol. Microbiol.">
        <title>The Global Catalogue of Microorganisms (GCM) 10K type strain sequencing project: providing services to taxonomists for standard genome sequencing and annotation.</title>
        <authorList>
            <consortium name="The Broad Institute Genomics Platform"/>
            <consortium name="The Broad Institute Genome Sequencing Center for Infectious Disease"/>
            <person name="Wu L."/>
            <person name="Ma J."/>
        </authorList>
    </citation>
    <scope>NUCLEOTIDE SEQUENCE [LARGE SCALE GENOMIC DNA]</scope>
    <source>
        <strain evidence="1 2">JCM 13595</strain>
    </source>
</reference>
<dbReference type="Proteomes" id="UP001501461">
    <property type="component" value="Unassembled WGS sequence"/>
</dbReference>
<comment type="caution">
    <text evidence="1">The sequence shown here is derived from an EMBL/GenBank/DDBJ whole genome shotgun (WGS) entry which is preliminary data.</text>
</comment>
<protein>
    <submittedName>
        <fullName evidence="1">Uncharacterized protein</fullName>
    </submittedName>
</protein>
<gene>
    <name evidence="1" type="ORF">GCM10009720_27510</name>
</gene>
<keyword evidence="2" id="KW-1185">Reference proteome</keyword>
<accession>A0ABN2UXX2</accession>
<evidence type="ECO:0000313" key="1">
    <source>
        <dbReference type="EMBL" id="GAA2045088.1"/>
    </source>
</evidence>
<dbReference type="EMBL" id="BAAAMN010000058">
    <property type="protein sequence ID" value="GAA2045088.1"/>
    <property type="molecule type" value="Genomic_DNA"/>
</dbReference>
<name>A0ABN2UXX2_9MICC</name>
<sequence length="77" mass="8201">MGPLSWMNSAELVAGNAPIDFVVLITVTGRDELDLEANCADMLSKAVQANCELRPVFAEQDAGFLASALPFGRVDMS</sequence>
<proteinExistence type="predicted"/>
<evidence type="ECO:0000313" key="2">
    <source>
        <dbReference type="Proteomes" id="UP001501461"/>
    </source>
</evidence>
<organism evidence="1 2">
    <name type="scientific">Yaniella flava</name>
    <dbReference type="NCBI Taxonomy" id="287930"/>
    <lineage>
        <taxon>Bacteria</taxon>
        <taxon>Bacillati</taxon>
        <taxon>Actinomycetota</taxon>
        <taxon>Actinomycetes</taxon>
        <taxon>Micrococcales</taxon>
        <taxon>Micrococcaceae</taxon>
        <taxon>Yaniella</taxon>
    </lineage>
</organism>